<accession>A0A2P4Q0E5</accession>
<dbReference type="CDD" id="cd18186">
    <property type="entry name" value="BTB_POZ_ZBTB_KLHL-like"/>
    <property type="match status" value="1"/>
</dbReference>
<reference evidence="3 4" key="2">
    <citation type="journal article" date="2018" name="New Phytol.">
        <title>High intraspecific genome diversity in the model arbuscular mycorrhizal symbiont Rhizophagus irregularis.</title>
        <authorList>
            <person name="Chen E.C.H."/>
            <person name="Morin E."/>
            <person name="Beaudet D."/>
            <person name="Noel J."/>
            <person name="Yildirir G."/>
            <person name="Ndikumana S."/>
            <person name="Charron P."/>
            <person name="St-Onge C."/>
            <person name="Giorgi J."/>
            <person name="Kruger M."/>
            <person name="Marton T."/>
            <person name="Ropars J."/>
            <person name="Grigoriev I.V."/>
            <person name="Hainaut M."/>
            <person name="Henrissat B."/>
            <person name="Roux C."/>
            <person name="Martin F."/>
            <person name="Corradi N."/>
        </authorList>
    </citation>
    <scope>NUCLEOTIDE SEQUENCE [LARGE SCALE GENOMIC DNA]</scope>
    <source>
        <strain evidence="3 4">DAOM 197198</strain>
    </source>
</reference>
<dbReference type="SUPFAM" id="SSF54695">
    <property type="entry name" value="POZ domain"/>
    <property type="match status" value="1"/>
</dbReference>
<feature type="domain" description="BTB" evidence="2">
    <location>
        <begin position="22"/>
        <end position="93"/>
    </location>
</feature>
<reference evidence="3 4" key="1">
    <citation type="journal article" date="2013" name="Proc. Natl. Acad. Sci. U.S.A.">
        <title>Genome of an arbuscular mycorrhizal fungus provides insight into the oldest plant symbiosis.</title>
        <authorList>
            <person name="Tisserant E."/>
            <person name="Malbreil M."/>
            <person name="Kuo A."/>
            <person name="Kohler A."/>
            <person name="Symeonidi A."/>
            <person name="Balestrini R."/>
            <person name="Charron P."/>
            <person name="Duensing N."/>
            <person name="Frei Dit Frey N."/>
            <person name="Gianinazzi-Pearson V."/>
            <person name="Gilbert L.B."/>
            <person name="Handa Y."/>
            <person name="Herr J.R."/>
            <person name="Hijri M."/>
            <person name="Koul R."/>
            <person name="Kawaguchi M."/>
            <person name="Krajinski F."/>
            <person name="Lammers P.J."/>
            <person name="Masclaux F.G."/>
            <person name="Murat C."/>
            <person name="Morin E."/>
            <person name="Ndikumana S."/>
            <person name="Pagni M."/>
            <person name="Petitpierre D."/>
            <person name="Requena N."/>
            <person name="Rosikiewicz P."/>
            <person name="Riley R."/>
            <person name="Saito K."/>
            <person name="San Clemente H."/>
            <person name="Shapiro H."/>
            <person name="van Tuinen D."/>
            <person name="Becard G."/>
            <person name="Bonfante P."/>
            <person name="Paszkowski U."/>
            <person name="Shachar-Hill Y.Y."/>
            <person name="Tuskan G.A."/>
            <person name="Young P.W."/>
            <person name="Sanders I.R."/>
            <person name="Henrissat B."/>
            <person name="Rensing S.A."/>
            <person name="Grigoriev I.V."/>
            <person name="Corradi N."/>
            <person name="Roux C."/>
            <person name="Martin F."/>
        </authorList>
    </citation>
    <scope>NUCLEOTIDE SEQUENCE [LARGE SCALE GENOMIC DNA]</scope>
    <source>
        <strain evidence="3 4">DAOM 197198</strain>
    </source>
</reference>
<dbReference type="AlphaFoldDB" id="A0A2P4Q0E5"/>
<dbReference type="Gene3D" id="3.30.710.10">
    <property type="entry name" value="Potassium Channel Kv1.1, Chain A"/>
    <property type="match status" value="1"/>
</dbReference>
<dbReference type="PANTHER" id="PTHR24410:SF23">
    <property type="entry name" value="BTB DOMAIN-CONTAINING PROTEIN-RELATED"/>
    <property type="match status" value="1"/>
</dbReference>
<sequence length="619" mass="72887">MEFNISTDIFEDLTYLLYNKTFDVKIKVGKENDIKEFSAHSTILSTRSIHFQNALSNQTKESGCFILEKPNISPSIFNILLKYIYSGKLTVKKNVKCLYVIIAAYDLQLQNVVEHLENYFKENDSAWKLPKDFFIISEQRQLKQLEEQVLKLACTDPIIIFNCKDFPQLNEGFLIRLLKRNDLELNEINIFYYLVKWGIVNTGLTLNKKSFSPILIFDKDRSILDFVIDTRKWTPIDFMNLEKTIRNCIPHIRFYQMSLGDYTEVKNEFKDILPNGLDDEIMQHFKDSNPLMRIPSNDNILPPRESACPFDSNIINAKDVALIATWINGGKGKKHVFQFKNIHFKFECVYRSSIDGFDKYDNLYKYKRVVIVIKVRNSGEIIGVYNPFGWDISYSEYILFKLFRDFLSRYFIFSLTNRVNPIISYHKEGAMSKISNERHILFGTSDLSINGIYCTSEQHSFKKKIIDKVRFEIDELEFSYSNPYKTTTFNKRIVICLPVHLPDNNNDNMNFQYNYEDNDLNFQNINDNDNEYESIEEKENDNEYNKDEEEDDDNEDTNNKEKGNDEEKEEHNNDEEERNDNEEKAIHQIIKALNEDKILSCNSEFALYIDNYTTTALFC</sequence>
<feature type="region of interest" description="Disordered" evidence="1">
    <location>
        <begin position="535"/>
        <end position="583"/>
    </location>
</feature>
<name>A0A2P4Q0E5_RHIID</name>
<dbReference type="InterPro" id="IPR011333">
    <property type="entry name" value="SKP1/BTB/POZ_sf"/>
</dbReference>
<dbReference type="PANTHER" id="PTHR24410">
    <property type="entry name" value="HL07962P-RELATED"/>
    <property type="match status" value="1"/>
</dbReference>
<dbReference type="SMART" id="SM00225">
    <property type="entry name" value="BTB"/>
    <property type="match status" value="1"/>
</dbReference>
<organism evidence="3 4">
    <name type="scientific">Rhizophagus irregularis (strain DAOM 181602 / DAOM 197198 / MUCL 43194)</name>
    <name type="common">Arbuscular mycorrhizal fungus</name>
    <name type="synonym">Glomus intraradices</name>
    <dbReference type="NCBI Taxonomy" id="747089"/>
    <lineage>
        <taxon>Eukaryota</taxon>
        <taxon>Fungi</taxon>
        <taxon>Fungi incertae sedis</taxon>
        <taxon>Mucoromycota</taxon>
        <taxon>Glomeromycotina</taxon>
        <taxon>Glomeromycetes</taxon>
        <taxon>Glomerales</taxon>
        <taxon>Glomeraceae</taxon>
        <taxon>Rhizophagus</taxon>
    </lineage>
</organism>
<dbReference type="EMBL" id="AUPC02000112">
    <property type="protein sequence ID" value="POG71104.1"/>
    <property type="molecule type" value="Genomic_DNA"/>
</dbReference>
<dbReference type="Proteomes" id="UP000018888">
    <property type="component" value="Unassembled WGS sequence"/>
</dbReference>
<gene>
    <name evidence="3" type="ORF">GLOIN_2v1775169</name>
</gene>
<protein>
    <recommendedName>
        <fullName evidence="2">BTB domain-containing protein</fullName>
    </recommendedName>
</protein>
<dbReference type="VEuPathDB" id="FungiDB:RhiirFUN_002981"/>
<dbReference type="InterPro" id="IPR051481">
    <property type="entry name" value="BTB-POZ/Galectin-3-binding"/>
</dbReference>
<evidence type="ECO:0000259" key="2">
    <source>
        <dbReference type="PROSITE" id="PS50097"/>
    </source>
</evidence>
<evidence type="ECO:0000256" key="1">
    <source>
        <dbReference type="SAM" id="MobiDB-lite"/>
    </source>
</evidence>
<dbReference type="Pfam" id="PF00651">
    <property type="entry name" value="BTB"/>
    <property type="match status" value="1"/>
</dbReference>
<feature type="compositionally biased region" description="Basic and acidic residues" evidence="1">
    <location>
        <begin position="557"/>
        <end position="571"/>
    </location>
</feature>
<dbReference type="PROSITE" id="PS50097">
    <property type="entry name" value="BTB"/>
    <property type="match status" value="1"/>
</dbReference>
<comment type="caution">
    <text evidence="3">The sequence shown here is derived from an EMBL/GenBank/DDBJ whole genome shotgun (WGS) entry which is preliminary data.</text>
</comment>
<keyword evidence="4" id="KW-1185">Reference proteome</keyword>
<evidence type="ECO:0000313" key="3">
    <source>
        <dbReference type="EMBL" id="POG71104.1"/>
    </source>
</evidence>
<evidence type="ECO:0000313" key="4">
    <source>
        <dbReference type="Proteomes" id="UP000018888"/>
    </source>
</evidence>
<dbReference type="InterPro" id="IPR000210">
    <property type="entry name" value="BTB/POZ_dom"/>
</dbReference>
<feature type="compositionally biased region" description="Basic and acidic residues" evidence="1">
    <location>
        <begin position="535"/>
        <end position="545"/>
    </location>
</feature>
<feature type="compositionally biased region" description="Acidic residues" evidence="1">
    <location>
        <begin position="546"/>
        <end position="556"/>
    </location>
</feature>
<proteinExistence type="predicted"/>